<dbReference type="RefSeq" id="XP_003286681.1">
    <property type="nucleotide sequence ID" value="XM_003286633.1"/>
</dbReference>
<gene>
    <name evidence="2" type="ORF">DICPUDRAFT_77541</name>
</gene>
<dbReference type="OMA" id="LMCPWAG"/>
<dbReference type="PANTHER" id="PTHR46972:SF2">
    <property type="entry name" value="FAD-BINDING DOMAIN-CONTAINING PROTEIN"/>
    <property type="match status" value="1"/>
</dbReference>
<reference evidence="3" key="1">
    <citation type="journal article" date="2011" name="Genome Biol.">
        <title>Comparative genomics of the social amoebae Dictyostelium discoideum and Dictyostelium purpureum.</title>
        <authorList>
            <consortium name="US DOE Joint Genome Institute (JGI-PGF)"/>
            <person name="Sucgang R."/>
            <person name="Kuo A."/>
            <person name="Tian X."/>
            <person name="Salerno W."/>
            <person name="Parikh A."/>
            <person name="Feasley C.L."/>
            <person name="Dalin E."/>
            <person name="Tu H."/>
            <person name="Huang E."/>
            <person name="Barry K."/>
            <person name="Lindquist E."/>
            <person name="Shapiro H."/>
            <person name="Bruce D."/>
            <person name="Schmutz J."/>
            <person name="Salamov A."/>
            <person name="Fey P."/>
            <person name="Gaudet P."/>
            <person name="Anjard C."/>
            <person name="Babu M.M."/>
            <person name="Basu S."/>
            <person name="Bushmanova Y."/>
            <person name="van der Wel H."/>
            <person name="Katoh-Kurasawa M."/>
            <person name="Dinh C."/>
            <person name="Coutinho P.M."/>
            <person name="Saito T."/>
            <person name="Elias M."/>
            <person name="Schaap P."/>
            <person name="Kay R.R."/>
            <person name="Henrissat B."/>
            <person name="Eichinger L."/>
            <person name="Rivero F."/>
            <person name="Putnam N.H."/>
            <person name="West C.M."/>
            <person name="Loomis W.F."/>
            <person name="Chisholm R.L."/>
            <person name="Shaulsky G."/>
            <person name="Strassmann J.E."/>
            <person name="Queller D.C."/>
            <person name="Kuspa A."/>
            <person name="Grigoriev I.V."/>
        </authorList>
    </citation>
    <scope>NUCLEOTIDE SEQUENCE [LARGE SCALE GENOMIC DNA]</scope>
    <source>
        <strain evidence="3">QSDP1</strain>
    </source>
</reference>
<dbReference type="InterPro" id="IPR036188">
    <property type="entry name" value="FAD/NAD-bd_sf"/>
</dbReference>
<dbReference type="Gene3D" id="3.50.50.60">
    <property type="entry name" value="FAD/NAD(P)-binding domain"/>
    <property type="match status" value="1"/>
</dbReference>
<evidence type="ECO:0000313" key="3">
    <source>
        <dbReference type="Proteomes" id="UP000001064"/>
    </source>
</evidence>
<name>F0ZGX4_DICPU</name>
<organism evidence="2 3">
    <name type="scientific">Dictyostelium purpureum</name>
    <name type="common">Slime mold</name>
    <dbReference type="NCBI Taxonomy" id="5786"/>
    <lineage>
        <taxon>Eukaryota</taxon>
        <taxon>Amoebozoa</taxon>
        <taxon>Evosea</taxon>
        <taxon>Eumycetozoa</taxon>
        <taxon>Dictyostelia</taxon>
        <taxon>Dictyosteliales</taxon>
        <taxon>Dictyosteliaceae</taxon>
        <taxon>Dictyostelium</taxon>
    </lineage>
</organism>
<feature type="domain" description="FAD-binding" evidence="1">
    <location>
        <begin position="10"/>
        <end position="345"/>
    </location>
</feature>
<dbReference type="eggNOG" id="KOG2614">
    <property type="taxonomic scope" value="Eukaryota"/>
</dbReference>
<keyword evidence="3" id="KW-1185">Reference proteome</keyword>
<dbReference type="InterPro" id="IPR002938">
    <property type="entry name" value="FAD-bd"/>
</dbReference>
<dbReference type="STRING" id="5786.F0ZGX4"/>
<dbReference type="Pfam" id="PF01494">
    <property type="entry name" value="FAD_binding_3"/>
    <property type="match status" value="1"/>
</dbReference>
<dbReference type="InParanoid" id="F0ZGX4"/>
<dbReference type="EMBL" id="GL871016">
    <property type="protein sequence ID" value="EGC36810.1"/>
    <property type="molecule type" value="Genomic_DNA"/>
</dbReference>
<dbReference type="GeneID" id="10504075"/>
<dbReference type="OrthoDB" id="19601at2759"/>
<dbReference type="Proteomes" id="UP000001064">
    <property type="component" value="Unassembled WGS sequence"/>
</dbReference>
<dbReference type="PANTHER" id="PTHR46972">
    <property type="entry name" value="MONOOXYGENASE ASQM-RELATED"/>
    <property type="match status" value="1"/>
</dbReference>
<dbReference type="GO" id="GO:0071949">
    <property type="term" value="F:FAD binding"/>
    <property type="evidence" value="ECO:0007669"/>
    <property type="project" value="InterPro"/>
</dbReference>
<proteinExistence type="predicted"/>
<protein>
    <recommendedName>
        <fullName evidence="1">FAD-binding domain-containing protein</fullName>
    </recommendedName>
</protein>
<dbReference type="PRINTS" id="PR00420">
    <property type="entry name" value="RNGMNOXGNASE"/>
</dbReference>
<sequence length="422" mass="47693">MVINIKEKRIVIIGGGPGGLSLARMLQLKGCENVMVVERDIDRSVRIPGGTLDLHPYSGLHFIKEAKLENEFKQLSRPEGASFTLTDRNGNFKLRCPHLKISALKPEIDRGVLRDLLIDSLTPETVQWDHHFKTLKKLEDDTIEIEFKNGKKIIADVVIGADGANSKIRPFVNEKLKPIYSGVTIVECEVNDPNETCSEAVTLVDHGTYSAIDNGKAFMLQMKGDGTLVVYCAMKKPEFWHKEIDFNNREQVLNILKNEEIPDWNPIYHKVLDNISSKFIPRPLYTIPCTKEHLSNSDNQPWTTEAPITLIGDAAHVIVPFQGAGVNMALMDAVELSESLVNPPKSDSSIIERLNQYELKMQKRMSKEAIESMEAMELFTYDTNAPDQAISFFFGKFKFLVPILPLFINFINYFTDLFGFTK</sequence>
<dbReference type="AlphaFoldDB" id="F0ZGX4"/>
<dbReference type="SUPFAM" id="SSF51905">
    <property type="entry name" value="FAD/NAD(P)-binding domain"/>
    <property type="match status" value="1"/>
</dbReference>
<evidence type="ECO:0000313" key="2">
    <source>
        <dbReference type="EMBL" id="EGC36810.1"/>
    </source>
</evidence>
<evidence type="ECO:0000259" key="1">
    <source>
        <dbReference type="Pfam" id="PF01494"/>
    </source>
</evidence>
<dbReference type="VEuPathDB" id="AmoebaDB:DICPUDRAFT_77541"/>
<dbReference type="KEGG" id="dpp:DICPUDRAFT_77541"/>
<accession>F0ZGX4</accession>